<organism evidence="2 3">
    <name type="scientific">Aquipuribacter hungaricus</name>
    <dbReference type="NCBI Taxonomy" id="545624"/>
    <lineage>
        <taxon>Bacteria</taxon>
        <taxon>Bacillati</taxon>
        <taxon>Actinomycetota</taxon>
        <taxon>Actinomycetes</taxon>
        <taxon>Micrococcales</taxon>
        <taxon>Intrasporangiaceae</taxon>
        <taxon>Aquipuribacter</taxon>
    </lineage>
</organism>
<accession>A0ABV7WLC2</accession>
<feature type="region of interest" description="Disordered" evidence="1">
    <location>
        <begin position="261"/>
        <end position="291"/>
    </location>
</feature>
<comment type="caution">
    <text evidence="2">The sequence shown here is derived from an EMBL/GenBank/DDBJ whole genome shotgun (WGS) entry which is preliminary data.</text>
</comment>
<keyword evidence="3" id="KW-1185">Reference proteome</keyword>
<evidence type="ECO:0000313" key="3">
    <source>
        <dbReference type="Proteomes" id="UP001595685"/>
    </source>
</evidence>
<dbReference type="RefSeq" id="WP_376984164.1">
    <property type="nucleotide sequence ID" value="NZ_JBHRWW010000012.1"/>
</dbReference>
<gene>
    <name evidence="2" type="ORF">ACFOLH_15345</name>
</gene>
<protein>
    <submittedName>
        <fullName evidence="2">Uncharacterized protein</fullName>
    </submittedName>
</protein>
<evidence type="ECO:0000313" key="2">
    <source>
        <dbReference type="EMBL" id="MFC3689722.1"/>
    </source>
</evidence>
<proteinExistence type="predicted"/>
<sequence length="472" mass="47721">MTSDQVRDGRQPPRAPRRATSLLVPALALLASVVLLRDGAGSPDGTSAADLDRIGAAVEQGCRDPSADLAATTGLALDGTVLSLVPPADGGAPALVELAVHEWFRGPPVDRTRVRVDRATLRAMAAEVGPVVPGTRLLVSGRGWGRGTDAPAAAGCGRTRAHDGAAAADWRRDLPAAAPVGPEGPLARYPDAGFVRTTPDGTPTLAGVLLLDAGCLYVDDGTTRWVPVLPVSAGRWDGERLQLHVGPDVVDVGHPVRLGGVPASGLEPRGSLPVTGAQARSRRLDPAGVPPGCRGPAPRFVVADPAGAGPAGVVAVAPEDPLVRAALESARAAGAGPTGATGQVRRDQFGAASARVAVQTARAGEVLVHVENVSFPAWPRAYAPSDARFRWSLDPEEAAGLPRAAPGTQLAVVERADGTVQLLVRTGERVVVSASAVPGSVAGDPLTGRALLDALAAVATAVALGGPAPPEG</sequence>
<name>A0ABV7WLC2_9MICO</name>
<dbReference type="EMBL" id="JBHRWW010000012">
    <property type="protein sequence ID" value="MFC3689722.1"/>
    <property type="molecule type" value="Genomic_DNA"/>
</dbReference>
<evidence type="ECO:0000256" key="1">
    <source>
        <dbReference type="SAM" id="MobiDB-lite"/>
    </source>
</evidence>
<dbReference type="Proteomes" id="UP001595685">
    <property type="component" value="Unassembled WGS sequence"/>
</dbReference>
<reference evidence="3" key="1">
    <citation type="journal article" date="2019" name="Int. J. Syst. Evol. Microbiol.">
        <title>The Global Catalogue of Microorganisms (GCM) 10K type strain sequencing project: providing services to taxonomists for standard genome sequencing and annotation.</title>
        <authorList>
            <consortium name="The Broad Institute Genomics Platform"/>
            <consortium name="The Broad Institute Genome Sequencing Center for Infectious Disease"/>
            <person name="Wu L."/>
            <person name="Ma J."/>
        </authorList>
    </citation>
    <scope>NUCLEOTIDE SEQUENCE [LARGE SCALE GENOMIC DNA]</scope>
    <source>
        <strain evidence="3">NCAIM B.02333</strain>
    </source>
</reference>